<dbReference type="AlphaFoldDB" id="A0A432V2N3"/>
<accession>A0A432V2N3</accession>
<dbReference type="GO" id="GO:0033958">
    <property type="term" value="F:DNA-deoxyinosine glycosylase activity"/>
    <property type="evidence" value="ECO:0007669"/>
    <property type="project" value="InterPro"/>
</dbReference>
<dbReference type="CDD" id="cd10031">
    <property type="entry name" value="UDG-F5_TTUDGB_like"/>
    <property type="match status" value="1"/>
</dbReference>
<dbReference type="InterPro" id="IPR036895">
    <property type="entry name" value="Uracil-DNA_glycosylase-like_sf"/>
</dbReference>
<evidence type="ECO:0000256" key="1">
    <source>
        <dbReference type="ARBA" id="ARBA00022485"/>
    </source>
</evidence>
<dbReference type="PANTHER" id="PTHR33693">
    <property type="entry name" value="TYPE-5 URACIL-DNA GLYCOSYLASE"/>
    <property type="match status" value="1"/>
</dbReference>
<keyword evidence="4" id="KW-0378">Hydrolase</keyword>
<dbReference type="InterPro" id="IPR044147">
    <property type="entry name" value="UdgB-like"/>
</dbReference>
<dbReference type="PANTHER" id="PTHR33693:SF3">
    <property type="entry name" value="TYPE-5 URACIL-DNA GLYCOSYLASE"/>
    <property type="match status" value="1"/>
</dbReference>
<keyword evidence="2" id="KW-0479">Metal-binding</keyword>
<evidence type="ECO:0000256" key="4">
    <source>
        <dbReference type="ARBA" id="ARBA00022801"/>
    </source>
</evidence>
<dbReference type="SMART" id="SM00987">
    <property type="entry name" value="UreE_C"/>
    <property type="match status" value="1"/>
</dbReference>
<dbReference type="GO" id="GO:0046872">
    <property type="term" value="F:metal ion binding"/>
    <property type="evidence" value="ECO:0007669"/>
    <property type="project" value="UniProtKB-KW"/>
</dbReference>
<evidence type="ECO:0000256" key="8">
    <source>
        <dbReference type="ARBA" id="ARBA00023779"/>
    </source>
</evidence>
<protein>
    <recommendedName>
        <fullName evidence="9">Type-5 uracil-DNA glycosylase</fullName>
    </recommendedName>
</protein>
<evidence type="ECO:0000256" key="7">
    <source>
        <dbReference type="ARBA" id="ARBA00023204"/>
    </source>
</evidence>
<reference evidence="11 12" key="1">
    <citation type="submission" date="2018-11" db="EMBL/GenBank/DDBJ databases">
        <title>Pseudaminobacter arsenicus sp. nov., an arsenic-resistant bacterium isolated from arsenic-rich aquifers.</title>
        <authorList>
            <person name="Mu Y."/>
        </authorList>
    </citation>
    <scope>NUCLEOTIDE SEQUENCE [LARGE SCALE GENOMIC DNA]</scope>
    <source>
        <strain evidence="11 12">CB3</strain>
    </source>
</reference>
<evidence type="ECO:0000313" key="11">
    <source>
        <dbReference type="EMBL" id="RUM96385.1"/>
    </source>
</evidence>
<comment type="similarity">
    <text evidence="8">Belongs to the uracil-DNA glycosylase (UDG) superfamily. Type 5 (UDGb) family.</text>
</comment>
<dbReference type="InterPro" id="IPR051536">
    <property type="entry name" value="UDG_Type-4/5"/>
</dbReference>
<gene>
    <name evidence="11" type="ORF">EET67_17705</name>
</gene>
<dbReference type="InterPro" id="IPR005122">
    <property type="entry name" value="Uracil-DNA_glycosylase-like"/>
</dbReference>
<keyword evidence="5" id="KW-0408">Iron</keyword>
<dbReference type="GO" id="GO:0004844">
    <property type="term" value="F:uracil DNA N-glycosylase activity"/>
    <property type="evidence" value="ECO:0007669"/>
    <property type="project" value="InterPro"/>
</dbReference>
<dbReference type="RefSeq" id="WP_128627878.1">
    <property type="nucleotide sequence ID" value="NZ_RKST01000019.1"/>
</dbReference>
<feature type="domain" description="Uracil-DNA glycosylase-like" evidence="10">
    <location>
        <begin position="41"/>
        <end position="207"/>
    </location>
</feature>
<dbReference type="Gene3D" id="3.40.470.10">
    <property type="entry name" value="Uracil-DNA glycosylase-like domain"/>
    <property type="match status" value="1"/>
</dbReference>
<keyword evidence="12" id="KW-1185">Reference proteome</keyword>
<dbReference type="Proteomes" id="UP000281647">
    <property type="component" value="Unassembled WGS sequence"/>
</dbReference>
<keyword evidence="6" id="KW-0411">Iron-sulfur</keyword>
<keyword evidence="1" id="KW-0004">4Fe-4S</keyword>
<name>A0A432V2N3_9HYPH</name>
<keyword evidence="7" id="KW-0234">DNA repair</keyword>
<evidence type="ECO:0000256" key="9">
    <source>
        <dbReference type="ARBA" id="ARBA00023887"/>
    </source>
</evidence>
<dbReference type="GO" id="GO:0006284">
    <property type="term" value="P:base-excision repair"/>
    <property type="evidence" value="ECO:0007669"/>
    <property type="project" value="InterPro"/>
</dbReference>
<organism evidence="11 12">
    <name type="scientific">Borborobacter arsenicus</name>
    <dbReference type="NCBI Taxonomy" id="1851146"/>
    <lineage>
        <taxon>Bacteria</taxon>
        <taxon>Pseudomonadati</taxon>
        <taxon>Pseudomonadota</taxon>
        <taxon>Alphaproteobacteria</taxon>
        <taxon>Hyphomicrobiales</taxon>
        <taxon>Phyllobacteriaceae</taxon>
        <taxon>Borborobacter</taxon>
    </lineage>
</organism>
<proteinExistence type="inferred from homology"/>
<evidence type="ECO:0000259" key="10">
    <source>
        <dbReference type="SMART" id="SM00986"/>
    </source>
</evidence>
<evidence type="ECO:0000256" key="6">
    <source>
        <dbReference type="ARBA" id="ARBA00023014"/>
    </source>
</evidence>
<sequence length="216" mass="23734">MRGACEPSPDCPLCPRLHDFIAGWREREPSWHNAPVPSFLPPEGDAAVRLLVVGLAPGLRGANRTGRPFTGDYAGDLLYDTLIRFGLARGRFEARPDDSLELIGTAITNAVKCVPPENKPVGAEINTCRQFLSATLKRFENLEAILTLGTISHQSTIRALGGRVADFPFSHGGRQQIGGVTVFSSYHCSRYNTNTGRLTTEMFINVFSEIAEYLKR</sequence>
<dbReference type="Pfam" id="PF03167">
    <property type="entry name" value="UDG"/>
    <property type="match status" value="1"/>
</dbReference>
<comment type="caution">
    <text evidence="11">The sequence shown here is derived from an EMBL/GenBank/DDBJ whole genome shotgun (WGS) entry which is preliminary data.</text>
</comment>
<keyword evidence="3" id="KW-0227">DNA damage</keyword>
<evidence type="ECO:0000256" key="2">
    <source>
        <dbReference type="ARBA" id="ARBA00022723"/>
    </source>
</evidence>
<dbReference type="GO" id="GO:0051539">
    <property type="term" value="F:4 iron, 4 sulfur cluster binding"/>
    <property type="evidence" value="ECO:0007669"/>
    <property type="project" value="UniProtKB-KW"/>
</dbReference>
<evidence type="ECO:0000313" key="12">
    <source>
        <dbReference type="Proteomes" id="UP000281647"/>
    </source>
</evidence>
<evidence type="ECO:0000256" key="3">
    <source>
        <dbReference type="ARBA" id="ARBA00022763"/>
    </source>
</evidence>
<dbReference type="EMBL" id="RKST01000019">
    <property type="protein sequence ID" value="RUM96385.1"/>
    <property type="molecule type" value="Genomic_DNA"/>
</dbReference>
<dbReference type="SMART" id="SM00986">
    <property type="entry name" value="UDG"/>
    <property type="match status" value="1"/>
</dbReference>
<evidence type="ECO:0000256" key="5">
    <source>
        <dbReference type="ARBA" id="ARBA00023004"/>
    </source>
</evidence>
<dbReference type="OrthoDB" id="9787663at2"/>
<dbReference type="SUPFAM" id="SSF52141">
    <property type="entry name" value="Uracil-DNA glycosylase-like"/>
    <property type="match status" value="1"/>
</dbReference>